<feature type="domain" description="D-galactarate/Altronate dehydratase C-terminal" evidence="2">
    <location>
        <begin position="84"/>
        <end position="115"/>
    </location>
</feature>
<feature type="compositionally biased region" description="Polar residues" evidence="1">
    <location>
        <begin position="14"/>
        <end position="24"/>
    </location>
</feature>
<evidence type="ECO:0000313" key="3">
    <source>
        <dbReference type="EMBL" id="MBC5729220.1"/>
    </source>
</evidence>
<feature type="region of interest" description="Disordered" evidence="1">
    <location>
        <begin position="1"/>
        <end position="24"/>
    </location>
</feature>
<organism evidence="3 4">
    <name type="scientific">Pseudoflavonifractor hominis</name>
    <dbReference type="NCBI Taxonomy" id="2763059"/>
    <lineage>
        <taxon>Bacteria</taxon>
        <taxon>Bacillati</taxon>
        <taxon>Bacillota</taxon>
        <taxon>Clostridia</taxon>
        <taxon>Eubacteriales</taxon>
        <taxon>Oscillospiraceae</taxon>
        <taxon>Pseudoflavonifractor</taxon>
    </lineage>
</organism>
<evidence type="ECO:0000256" key="1">
    <source>
        <dbReference type="SAM" id="MobiDB-lite"/>
    </source>
</evidence>
<evidence type="ECO:0000259" key="2">
    <source>
        <dbReference type="Pfam" id="PF20629"/>
    </source>
</evidence>
<evidence type="ECO:0000313" key="4">
    <source>
        <dbReference type="Proteomes" id="UP000660021"/>
    </source>
</evidence>
<comment type="caution">
    <text evidence="3">The sequence shown here is derived from an EMBL/GenBank/DDBJ whole genome shotgun (WGS) entry which is preliminary data.</text>
</comment>
<protein>
    <submittedName>
        <fullName evidence="3">UxaA family hydrolase</fullName>
    </submittedName>
</protein>
<dbReference type="InterPro" id="IPR048332">
    <property type="entry name" value="GD_AH_C"/>
</dbReference>
<gene>
    <name evidence="3" type="ORF">H8S34_00010</name>
</gene>
<dbReference type="Pfam" id="PF20629">
    <property type="entry name" value="GD_AH_C"/>
    <property type="match status" value="1"/>
</dbReference>
<keyword evidence="4" id="KW-1185">Reference proteome</keyword>
<dbReference type="EMBL" id="JACOPR010000001">
    <property type="protein sequence ID" value="MBC5729220.1"/>
    <property type="molecule type" value="Genomic_DNA"/>
</dbReference>
<feature type="compositionally biased region" description="Basic residues" evidence="1">
    <location>
        <begin position="1"/>
        <end position="11"/>
    </location>
</feature>
<dbReference type="Proteomes" id="UP000660021">
    <property type="component" value="Unassembled WGS sequence"/>
</dbReference>
<accession>A0ABR7HNW4</accession>
<name>A0ABR7HNW4_9FIRM</name>
<keyword evidence="3" id="KW-0378">Hydrolase</keyword>
<reference evidence="3 4" key="1">
    <citation type="submission" date="2020-08" db="EMBL/GenBank/DDBJ databases">
        <title>Genome public.</title>
        <authorList>
            <person name="Liu C."/>
            <person name="Sun Q."/>
        </authorList>
    </citation>
    <scope>NUCLEOTIDE SEQUENCE [LARGE SCALE GENOMIC DNA]</scope>
    <source>
        <strain evidence="3 4">New-38</strain>
    </source>
</reference>
<proteinExistence type="predicted"/>
<dbReference type="GO" id="GO:0016787">
    <property type="term" value="F:hydrolase activity"/>
    <property type="evidence" value="ECO:0007669"/>
    <property type="project" value="UniProtKB-KW"/>
</dbReference>
<sequence length="142" mass="15700">MSIGQTKKRPKQVPNKQSRNLQHNFPQNCKTQCPFPHTTRLKYSIRRGDSKKIAAAKNAEKTAAFACTMVQTTAQLERQAVPFSKLTVGLECGGLDALSDITANPANSEICREICDLINLGEKSPVVPVYRLWMGQVLTQSP</sequence>